<accession>A0ABR6H5T1</accession>
<gene>
    <name evidence="1" type="ORF">FHS67_002193</name>
</gene>
<dbReference type="InterPro" id="IPR045384">
    <property type="entry name" value="DUF6527"/>
</dbReference>
<dbReference type="Pfam" id="PF20137">
    <property type="entry name" value="BubE"/>
    <property type="match status" value="1"/>
</dbReference>
<name>A0ABR6H5T1_AMIAI</name>
<evidence type="ECO:0000313" key="2">
    <source>
        <dbReference type="Proteomes" id="UP000577697"/>
    </source>
</evidence>
<dbReference type="RefSeq" id="WP_249926014.1">
    <property type="nucleotide sequence ID" value="NZ_CP015005.1"/>
</dbReference>
<proteinExistence type="predicted"/>
<dbReference type="Proteomes" id="UP000577697">
    <property type="component" value="Unassembled WGS sequence"/>
</dbReference>
<dbReference type="EMBL" id="JACICB010000007">
    <property type="protein sequence ID" value="MBB3705874.1"/>
    <property type="molecule type" value="Genomic_DNA"/>
</dbReference>
<sequence length="92" mass="10097">MQVGDGPGPRWGFNGDYARPTFTPSVLLKTGHYCAGQEGKDCWCTYEARIGKPSPFKCTVCHSFVTDGRIQFLNDCTHALAGQTVPLPDFEV</sequence>
<keyword evidence="2" id="KW-1185">Reference proteome</keyword>
<reference evidence="1 2" key="1">
    <citation type="submission" date="2020-08" db="EMBL/GenBank/DDBJ databases">
        <title>Genomic Encyclopedia of Type Strains, Phase IV (KMG-IV): sequencing the most valuable type-strain genomes for metagenomic binning, comparative biology and taxonomic classification.</title>
        <authorList>
            <person name="Goeker M."/>
        </authorList>
    </citation>
    <scope>NUCLEOTIDE SEQUENCE [LARGE SCALE GENOMIC DNA]</scope>
    <source>
        <strain evidence="1 2">DSM 10368</strain>
    </source>
</reference>
<protein>
    <submittedName>
        <fullName evidence="1">Uncharacterized protein</fullName>
    </submittedName>
</protein>
<evidence type="ECO:0000313" key="1">
    <source>
        <dbReference type="EMBL" id="MBB3705874.1"/>
    </source>
</evidence>
<organism evidence="1 2">
    <name type="scientific">Aminobacter aminovorans</name>
    <name type="common">Chelatobacter heintzii</name>
    <dbReference type="NCBI Taxonomy" id="83263"/>
    <lineage>
        <taxon>Bacteria</taxon>
        <taxon>Pseudomonadati</taxon>
        <taxon>Pseudomonadota</taxon>
        <taxon>Alphaproteobacteria</taxon>
        <taxon>Hyphomicrobiales</taxon>
        <taxon>Phyllobacteriaceae</taxon>
        <taxon>Aminobacter</taxon>
    </lineage>
</organism>
<comment type="caution">
    <text evidence="1">The sequence shown here is derived from an EMBL/GenBank/DDBJ whole genome shotgun (WGS) entry which is preliminary data.</text>
</comment>